<feature type="region of interest" description="Disordered" evidence="1">
    <location>
        <begin position="1"/>
        <end position="20"/>
    </location>
</feature>
<reference evidence="2" key="1">
    <citation type="submission" date="2024-05" db="EMBL/GenBank/DDBJ databases">
        <authorList>
            <person name="Kim S."/>
            <person name="Heo J."/>
            <person name="Choi H."/>
            <person name="Choi Y."/>
            <person name="Kwon S.-W."/>
            <person name="Kim Y."/>
        </authorList>
    </citation>
    <scope>NUCLEOTIDE SEQUENCE</scope>
    <source>
        <strain evidence="2">KACC 23698</strain>
    </source>
</reference>
<protein>
    <submittedName>
        <fullName evidence="2">Uncharacterized protein</fullName>
    </submittedName>
</protein>
<evidence type="ECO:0000256" key="1">
    <source>
        <dbReference type="SAM" id="MobiDB-lite"/>
    </source>
</evidence>
<organism evidence="2">
    <name type="scientific">Alsobacter sp. KACC 23698</name>
    <dbReference type="NCBI Taxonomy" id="3149229"/>
    <lineage>
        <taxon>Bacteria</taxon>
        <taxon>Pseudomonadati</taxon>
        <taxon>Pseudomonadota</taxon>
        <taxon>Alphaproteobacteria</taxon>
        <taxon>Hyphomicrobiales</taxon>
        <taxon>Alsobacteraceae</taxon>
        <taxon>Alsobacter</taxon>
    </lineage>
</organism>
<dbReference type="EMBL" id="CP157484">
    <property type="protein sequence ID" value="XBO38884.1"/>
    <property type="molecule type" value="Genomic_DNA"/>
</dbReference>
<dbReference type="RefSeq" id="WP_406855722.1">
    <property type="nucleotide sequence ID" value="NZ_CP157484.1"/>
</dbReference>
<accession>A0AAU7JFF5</accession>
<gene>
    <name evidence="2" type="ORF">ABEG18_24905</name>
</gene>
<sequence>MKSDLDQYRAFKNSRPDPKERRSDLKRYIAACDRIVAVVRDCSFLCGSAREDVLPTLGAMLSATGFKRFGTSIGAPNRIGVEELLRSIVSKNRGINPAELVHGLEELSIPVRQAVAVQIGPELIVELIESMKGPALRLLQIDKLNPNRGGRPRDVEREHVVLQARDVYRQETKKRETLTRDGAFVRFCADVMEPLELDTDTATTERFYQQAQSLEAHRRFAAEMVQEISPASSSRTF</sequence>
<name>A0AAU7JFF5_9HYPH</name>
<dbReference type="AlphaFoldDB" id="A0AAU7JFF5"/>
<proteinExistence type="predicted"/>
<evidence type="ECO:0000313" key="2">
    <source>
        <dbReference type="EMBL" id="XBO38884.1"/>
    </source>
</evidence>